<dbReference type="Proteomes" id="UP001348817">
    <property type="component" value="Chromosome"/>
</dbReference>
<dbReference type="KEGG" id="fax:FUAX_12540"/>
<dbReference type="Pfam" id="PF00535">
    <property type="entry name" value="Glycos_transf_2"/>
    <property type="match status" value="1"/>
</dbReference>
<evidence type="ECO:0000259" key="1">
    <source>
        <dbReference type="Pfam" id="PF00535"/>
    </source>
</evidence>
<proteinExistence type="predicted"/>
<dbReference type="EMBL" id="AP025314">
    <property type="protein sequence ID" value="BDD08822.1"/>
    <property type="molecule type" value="Genomic_DNA"/>
</dbReference>
<dbReference type="RefSeq" id="WP_338394057.1">
    <property type="nucleotide sequence ID" value="NZ_AP025314.1"/>
</dbReference>
<gene>
    <name evidence="2" type="ORF">FUAX_12540</name>
</gene>
<dbReference type="SUPFAM" id="SSF53448">
    <property type="entry name" value="Nucleotide-diphospho-sugar transferases"/>
    <property type="match status" value="1"/>
</dbReference>
<sequence length="425" mass="48885">MTDKKKRNIYLERYAWPEFLSEDMPIDSDTELSVVIPCHNEPDLISSLRSLANCDDPGCGTEVIVIINQGTGCAPEIDRQNEKTYQEALHWAEKTALPFRLIVKWVKDLPKKHAGVGLARKIGMDEAVRRFESIGKDGVIICFDADSLCEKNYLTEIRSFFKQHPHMPGCSIHFEHPLEGPLAPEIYDGIATYELHLRYYVDALRWAGHPFAYQTIGSSMASRSSVYQKQGGMNRRKAGEDFYFLQKIIELGNFEDLTTTKVIPSPRASDRVPFGTGRAISEWLEEKKEIDLTYHPDAFVDLKELFASPKKLYVSKDAKNVYEGLPESIRRFISLQEFNVKIESLLAESRKEETFRKKFFHWFNAFTTLKFVHFYRDEVKPNVNVKEACLWLFGKYGMEPQGKDTIEILKQIRAIDSKKITTSIS</sequence>
<dbReference type="Gene3D" id="3.90.550.10">
    <property type="entry name" value="Spore Coat Polysaccharide Biosynthesis Protein SpsA, Chain A"/>
    <property type="match status" value="1"/>
</dbReference>
<accession>A0AAU9CPH2</accession>
<keyword evidence="3" id="KW-1185">Reference proteome</keyword>
<reference evidence="2 3" key="1">
    <citation type="submission" date="2021-12" db="EMBL/GenBank/DDBJ databases">
        <title>Genome sequencing of bacteria with rrn-lacking chromosome and rrn-plasmid.</title>
        <authorList>
            <person name="Anda M."/>
            <person name="Iwasaki W."/>
        </authorList>
    </citation>
    <scope>NUCLEOTIDE SEQUENCE [LARGE SCALE GENOMIC DNA]</scope>
    <source>
        <strain evidence="2 3">DSM 100852</strain>
    </source>
</reference>
<dbReference type="InterPro" id="IPR001173">
    <property type="entry name" value="Glyco_trans_2-like"/>
</dbReference>
<evidence type="ECO:0000313" key="3">
    <source>
        <dbReference type="Proteomes" id="UP001348817"/>
    </source>
</evidence>
<name>A0AAU9CPH2_9BACT</name>
<organism evidence="2 3">
    <name type="scientific">Fulvitalea axinellae</name>
    <dbReference type="NCBI Taxonomy" id="1182444"/>
    <lineage>
        <taxon>Bacteria</taxon>
        <taxon>Pseudomonadati</taxon>
        <taxon>Bacteroidota</taxon>
        <taxon>Cytophagia</taxon>
        <taxon>Cytophagales</taxon>
        <taxon>Persicobacteraceae</taxon>
        <taxon>Fulvitalea</taxon>
    </lineage>
</organism>
<dbReference type="AlphaFoldDB" id="A0AAU9CPH2"/>
<evidence type="ECO:0000313" key="2">
    <source>
        <dbReference type="EMBL" id="BDD08822.1"/>
    </source>
</evidence>
<feature type="domain" description="Glycosyltransferase 2-like" evidence="1">
    <location>
        <begin position="33"/>
        <end position="194"/>
    </location>
</feature>
<dbReference type="InterPro" id="IPR029044">
    <property type="entry name" value="Nucleotide-diphossugar_trans"/>
</dbReference>
<protein>
    <recommendedName>
        <fullName evidence="1">Glycosyltransferase 2-like domain-containing protein</fullName>
    </recommendedName>
</protein>